<evidence type="ECO:0000313" key="3">
    <source>
        <dbReference type="Proteomes" id="UP000000483"/>
    </source>
</evidence>
<dbReference type="HOGENOM" id="CLU_076318_0_0_7"/>
<gene>
    <name evidence="2" type="ordered locus">Desac_0400</name>
</gene>
<dbReference type="eggNOG" id="COG1683">
    <property type="taxonomic scope" value="Bacteria"/>
</dbReference>
<reference evidence="2 3" key="1">
    <citation type="journal article" date="2011" name="Stand. Genomic Sci.">
        <title>Complete genome sequence of the acetate-degrading sulfate reducer Desulfobacca acetoxidans type strain (ASRB2).</title>
        <authorList>
            <person name="Goker M."/>
            <person name="Teshima H."/>
            <person name="Lapidus A."/>
            <person name="Nolan M."/>
            <person name="Lucas S."/>
            <person name="Hammon N."/>
            <person name="Deshpande S."/>
            <person name="Cheng J.F."/>
            <person name="Tapia R."/>
            <person name="Han C."/>
            <person name="Goodwin L."/>
            <person name="Pitluck S."/>
            <person name="Huntemann M."/>
            <person name="Liolios K."/>
            <person name="Ivanova N."/>
            <person name="Pagani I."/>
            <person name="Mavromatis K."/>
            <person name="Ovchinikova G."/>
            <person name="Pati A."/>
            <person name="Chen A."/>
            <person name="Palaniappan K."/>
            <person name="Land M."/>
            <person name="Hauser L."/>
            <person name="Brambilla E.M."/>
            <person name="Rohde M."/>
            <person name="Spring S."/>
            <person name="Detter J.C."/>
            <person name="Woyke T."/>
            <person name="Bristow J."/>
            <person name="Eisen J.A."/>
            <person name="Markowitz V."/>
            <person name="Hugenholtz P."/>
            <person name="Kyrpides N.C."/>
            <person name="Klenk H.P."/>
        </authorList>
    </citation>
    <scope>NUCLEOTIDE SEQUENCE [LARGE SCALE GENOMIC DNA]</scope>
    <source>
        <strain evidence="3">ATCC 700848 / DSM 11109 / ASRB2</strain>
    </source>
</reference>
<dbReference type="InterPro" id="IPR017087">
    <property type="entry name" value="UCP037004"/>
</dbReference>
<organism evidence="2 3">
    <name type="scientific">Desulfobacca acetoxidans (strain ATCC 700848 / DSM 11109 / ASRB2)</name>
    <dbReference type="NCBI Taxonomy" id="880072"/>
    <lineage>
        <taxon>Bacteria</taxon>
        <taxon>Pseudomonadati</taxon>
        <taxon>Thermodesulfobacteriota</taxon>
        <taxon>Desulfobaccia</taxon>
        <taxon>Desulfobaccales</taxon>
        <taxon>Desulfobaccaceae</taxon>
        <taxon>Desulfobacca</taxon>
    </lineage>
</organism>
<dbReference type="PIRSF" id="PIRSF037004">
    <property type="entry name" value="UCP037004"/>
    <property type="match status" value="1"/>
</dbReference>
<evidence type="ECO:0000313" key="2">
    <source>
        <dbReference type="EMBL" id="AEB08289.1"/>
    </source>
</evidence>
<dbReference type="InterPro" id="IPR007553">
    <property type="entry name" value="2-thiour_desulf"/>
</dbReference>
<dbReference type="AlphaFoldDB" id="F2NEU9"/>
<feature type="domain" description="DUF1722" evidence="1">
    <location>
        <begin position="200"/>
        <end position="316"/>
    </location>
</feature>
<dbReference type="InterPro" id="IPR013560">
    <property type="entry name" value="DUF1722"/>
</dbReference>
<accession>F2NEU9</accession>
<reference evidence="3" key="2">
    <citation type="submission" date="2011-03" db="EMBL/GenBank/DDBJ databases">
        <title>The complete genome of Desulfobacca acetoxidans DSM 11109.</title>
        <authorList>
            <consortium name="US DOE Joint Genome Institute (JGI-PGF)"/>
            <person name="Lucas S."/>
            <person name="Copeland A."/>
            <person name="Lapidus A."/>
            <person name="Bruce D."/>
            <person name="Goodwin L."/>
            <person name="Pitluck S."/>
            <person name="Peters L."/>
            <person name="Kyrpides N."/>
            <person name="Mavromatis K."/>
            <person name="Ivanova N."/>
            <person name="Ovchinnikova G."/>
            <person name="Teshima H."/>
            <person name="Detter J.C."/>
            <person name="Han C."/>
            <person name="Land M."/>
            <person name="Hauser L."/>
            <person name="Markowitz V."/>
            <person name="Cheng J.-F."/>
            <person name="Hugenholtz P."/>
            <person name="Woyke T."/>
            <person name="Wu D."/>
            <person name="Spring S."/>
            <person name="Schueler E."/>
            <person name="Brambilla E."/>
            <person name="Klenk H.-P."/>
            <person name="Eisen J.A."/>
        </authorList>
    </citation>
    <scope>NUCLEOTIDE SEQUENCE [LARGE SCALE GENOMIC DNA]</scope>
    <source>
        <strain evidence="3">ATCC 700848 / DSM 11109 / ASRB2</strain>
    </source>
</reference>
<dbReference type="PANTHER" id="PTHR30087">
    <property type="entry name" value="INNER MEMBRANE PROTEIN"/>
    <property type="match status" value="1"/>
</dbReference>
<dbReference type="Pfam" id="PF08349">
    <property type="entry name" value="DUF1722"/>
    <property type="match status" value="1"/>
</dbReference>
<dbReference type="PANTHER" id="PTHR30087:SF0">
    <property type="entry name" value="INNER MEMBRANE PROTEIN"/>
    <property type="match status" value="1"/>
</dbReference>
<protein>
    <recommendedName>
        <fullName evidence="1">DUF1722 domain-containing protein</fullName>
    </recommendedName>
</protein>
<name>F2NEU9_DESAR</name>
<evidence type="ECO:0000259" key="1">
    <source>
        <dbReference type="Pfam" id="PF08349"/>
    </source>
</evidence>
<proteinExistence type="predicted"/>
<keyword evidence="3" id="KW-1185">Reference proteome</keyword>
<dbReference type="STRING" id="880072.Desac_0400"/>
<dbReference type="EMBL" id="CP002629">
    <property type="protein sequence ID" value="AEB08289.1"/>
    <property type="molecule type" value="Genomic_DNA"/>
</dbReference>
<dbReference type="KEGG" id="dao:Desac_0400"/>
<dbReference type="Pfam" id="PF04463">
    <property type="entry name" value="2-thiour_desulf"/>
    <property type="match status" value="1"/>
</dbReference>
<dbReference type="Proteomes" id="UP000000483">
    <property type="component" value="Chromosome"/>
</dbReference>
<sequence length="323" mass="37901">MAIFMEEQTVIGKIRLGISACLLGEKVRYDGGHKLDRFITETLGRYVEFKPVCPEVECGLGIPREAMRLVGEIDHPRLQTIRSKIDYTQQMLTWAMNRVKELEADNLHGFIFKSNSPSSGMERVKVYDDKGIPVKKGVGLFARTFMEHFPLLPVEDEGRLHDPKLRENFIEAIFTFKRWRDTLAGGYNVRKLVDFHTRHKLLILSHSQAHYRQMGRLVAHGREQPVEALYSRYQQLLLESLRLKTTVKKHLNVLYHLLGYFKKELSGDEKQELLEIINHYQRGDVPLIVPLTLINHYVRKYQQPYLKEQYYLHPHPVELHLRF</sequence>
<dbReference type="eggNOG" id="COG3272">
    <property type="taxonomic scope" value="Bacteria"/>
</dbReference>